<dbReference type="SUPFAM" id="SSF55797">
    <property type="entry name" value="PR-1-like"/>
    <property type="match status" value="1"/>
</dbReference>
<name>A0AAN8UYF9_9MAGN</name>
<evidence type="ECO:0000313" key="4">
    <source>
        <dbReference type="Proteomes" id="UP001370490"/>
    </source>
</evidence>
<dbReference type="CDD" id="cd05381">
    <property type="entry name" value="CAP_PR-1"/>
    <property type="match status" value="1"/>
</dbReference>
<dbReference type="PANTHER" id="PTHR10334">
    <property type="entry name" value="CYSTEINE-RICH SECRETORY PROTEIN-RELATED"/>
    <property type="match status" value="1"/>
</dbReference>
<gene>
    <name evidence="3" type="ORF">RJ641_010495</name>
</gene>
<dbReference type="InterPro" id="IPR014044">
    <property type="entry name" value="CAP_dom"/>
</dbReference>
<organism evidence="3 4">
    <name type="scientific">Dillenia turbinata</name>
    <dbReference type="NCBI Taxonomy" id="194707"/>
    <lineage>
        <taxon>Eukaryota</taxon>
        <taxon>Viridiplantae</taxon>
        <taxon>Streptophyta</taxon>
        <taxon>Embryophyta</taxon>
        <taxon>Tracheophyta</taxon>
        <taxon>Spermatophyta</taxon>
        <taxon>Magnoliopsida</taxon>
        <taxon>eudicotyledons</taxon>
        <taxon>Gunneridae</taxon>
        <taxon>Pentapetalae</taxon>
        <taxon>Dilleniales</taxon>
        <taxon>Dilleniaceae</taxon>
        <taxon>Dillenia</taxon>
    </lineage>
</organism>
<evidence type="ECO:0000259" key="2">
    <source>
        <dbReference type="SMART" id="SM00198"/>
    </source>
</evidence>
<dbReference type="SMART" id="SM00198">
    <property type="entry name" value="SCP"/>
    <property type="match status" value="1"/>
</dbReference>
<dbReference type="PRINTS" id="PR00837">
    <property type="entry name" value="V5TPXLIKE"/>
</dbReference>
<proteinExistence type="predicted"/>
<keyword evidence="1" id="KW-0732">Signal</keyword>
<feature type="domain" description="SCP" evidence="2">
    <location>
        <begin position="44"/>
        <end position="180"/>
    </location>
</feature>
<dbReference type="InterPro" id="IPR035940">
    <property type="entry name" value="CAP_sf"/>
</dbReference>
<reference evidence="3 4" key="1">
    <citation type="submission" date="2023-12" db="EMBL/GenBank/DDBJ databases">
        <title>A high-quality genome assembly for Dillenia turbinata (Dilleniales).</title>
        <authorList>
            <person name="Chanderbali A."/>
        </authorList>
    </citation>
    <scope>NUCLEOTIDE SEQUENCE [LARGE SCALE GENOMIC DNA]</scope>
    <source>
        <strain evidence="3">LSX21</strain>
        <tissue evidence="3">Leaf</tissue>
    </source>
</reference>
<feature type="chain" id="PRO_5043021772" evidence="1">
    <location>
        <begin position="26"/>
        <end position="184"/>
    </location>
</feature>
<dbReference type="EMBL" id="JBAMMX010000017">
    <property type="protein sequence ID" value="KAK6924295.1"/>
    <property type="molecule type" value="Genomic_DNA"/>
</dbReference>
<keyword evidence="4" id="KW-1185">Reference proteome</keyword>
<dbReference type="Proteomes" id="UP001370490">
    <property type="component" value="Unassembled WGS sequence"/>
</dbReference>
<accession>A0AAN8UYF9</accession>
<evidence type="ECO:0000313" key="3">
    <source>
        <dbReference type="EMBL" id="KAK6924295.1"/>
    </source>
</evidence>
<dbReference type="Gene3D" id="3.40.33.10">
    <property type="entry name" value="CAP"/>
    <property type="match status" value="1"/>
</dbReference>
<comment type="caution">
    <text evidence="3">The sequence shown here is derived from an EMBL/GenBank/DDBJ whole genome shotgun (WGS) entry which is preliminary data.</text>
</comment>
<sequence length="184" mass="19813">MAKFSPSVVSVALALSLLLVQKSAPGRVSPATTPVAAPTAQPPSPAQDFLDAHNKARAEVGVAPLQWNPKLANATSRLVRYQRDKMGCKFAELKSGAYGANQLLASGEAVTPPTVVETWVAEKKYYDYDNNSCVPEHMCGVYTQVVWSRSLELGCAQVGCAKERAFLTICFYFPAGNVVGEKPY</sequence>
<feature type="signal peptide" evidence="1">
    <location>
        <begin position="1"/>
        <end position="25"/>
    </location>
</feature>
<protein>
    <submittedName>
        <fullName evidence="3">CAP domain</fullName>
    </submittedName>
</protein>
<evidence type="ECO:0000256" key="1">
    <source>
        <dbReference type="SAM" id="SignalP"/>
    </source>
</evidence>
<dbReference type="FunFam" id="3.40.33.10:FF:000004">
    <property type="entry name" value="CAP, cysteine-rich secretory protein, antigen 5"/>
    <property type="match status" value="1"/>
</dbReference>
<dbReference type="AlphaFoldDB" id="A0AAN8UYF9"/>
<dbReference type="Pfam" id="PF00188">
    <property type="entry name" value="CAP"/>
    <property type="match status" value="1"/>
</dbReference>
<dbReference type="InterPro" id="IPR001283">
    <property type="entry name" value="CRISP-related"/>
</dbReference>